<dbReference type="GO" id="GO:0007165">
    <property type="term" value="P:signal transduction"/>
    <property type="evidence" value="ECO:0007669"/>
    <property type="project" value="UniProtKB-KW"/>
</dbReference>
<dbReference type="Gene3D" id="1.10.287.950">
    <property type="entry name" value="Methyl-accepting chemotaxis protein"/>
    <property type="match status" value="1"/>
</dbReference>
<reference evidence="11" key="1">
    <citation type="journal article" date="2020" name="mSystems">
        <title>Genome- and Community-Level Interaction Insights into Carbon Utilization and Element Cycling Functions of Hydrothermarchaeota in Hydrothermal Sediment.</title>
        <authorList>
            <person name="Zhou Z."/>
            <person name="Liu Y."/>
            <person name="Xu W."/>
            <person name="Pan J."/>
            <person name="Luo Z.H."/>
            <person name="Li M."/>
        </authorList>
    </citation>
    <scope>NUCLEOTIDE SEQUENCE [LARGE SCALE GENOMIC DNA]</scope>
    <source>
        <strain evidence="11">HyVt-443</strain>
    </source>
</reference>
<evidence type="ECO:0000256" key="3">
    <source>
        <dbReference type="ARBA" id="ARBA00023224"/>
    </source>
</evidence>
<dbReference type="GO" id="GO:0006935">
    <property type="term" value="P:chemotaxis"/>
    <property type="evidence" value="ECO:0007669"/>
    <property type="project" value="UniProtKB-ARBA"/>
</dbReference>
<protein>
    <submittedName>
        <fullName evidence="11">Methyl-accepting chemotaxis protein</fullName>
    </submittedName>
</protein>
<dbReference type="GO" id="GO:0005886">
    <property type="term" value="C:plasma membrane"/>
    <property type="evidence" value="ECO:0007669"/>
    <property type="project" value="UniProtKB-SubCell"/>
</dbReference>
<gene>
    <name evidence="11" type="ORF">ENI96_03690</name>
</gene>
<dbReference type="InterPro" id="IPR004089">
    <property type="entry name" value="MCPsignal_dom"/>
</dbReference>
<evidence type="ECO:0000256" key="2">
    <source>
        <dbReference type="ARBA" id="ARBA00022519"/>
    </source>
</evidence>
<dbReference type="InterPro" id="IPR003660">
    <property type="entry name" value="HAMP_dom"/>
</dbReference>
<dbReference type="Pfam" id="PF00015">
    <property type="entry name" value="MCPsignal"/>
    <property type="match status" value="1"/>
</dbReference>
<dbReference type="CDD" id="cd06225">
    <property type="entry name" value="HAMP"/>
    <property type="match status" value="1"/>
</dbReference>
<keyword evidence="7" id="KW-0472">Membrane</keyword>
<dbReference type="SMART" id="SM00304">
    <property type="entry name" value="HAMP"/>
    <property type="match status" value="1"/>
</dbReference>
<dbReference type="SUPFAM" id="SSF58104">
    <property type="entry name" value="Methyl-accepting chemotaxis protein (MCP) signaling domain"/>
    <property type="match status" value="1"/>
</dbReference>
<dbReference type="Pfam" id="PF00672">
    <property type="entry name" value="HAMP"/>
    <property type="match status" value="1"/>
</dbReference>
<comment type="similarity">
    <text evidence="4">Belongs to the methyl-accepting chemotaxis (MCP) protein family.</text>
</comment>
<evidence type="ECO:0000259" key="10">
    <source>
        <dbReference type="PROSITE" id="PS50885"/>
    </source>
</evidence>
<evidence type="ECO:0000256" key="5">
    <source>
        <dbReference type="PROSITE-ProRule" id="PRU00284"/>
    </source>
</evidence>
<dbReference type="FunFam" id="1.10.287.950:FF:000001">
    <property type="entry name" value="Methyl-accepting chemotaxis sensory transducer"/>
    <property type="match status" value="1"/>
</dbReference>
<keyword evidence="7" id="KW-1133">Transmembrane helix</keyword>
<feature type="transmembrane region" description="Helical" evidence="7">
    <location>
        <begin position="325"/>
        <end position="344"/>
    </location>
</feature>
<feature type="domain" description="HAMP" evidence="10">
    <location>
        <begin position="345"/>
        <end position="398"/>
    </location>
</feature>
<evidence type="ECO:0000313" key="11">
    <source>
        <dbReference type="EMBL" id="HEB95519.1"/>
    </source>
</evidence>
<accession>A0A831RMA8</accession>
<keyword evidence="3 5" id="KW-0807">Transducer</keyword>
<evidence type="ECO:0000256" key="4">
    <source>
        <dbReference type="ARBA" id="ARBA00029447"/>
    </source>
</evidence>
<dbReference type="SMART" id="SM00283">
    <property type="entry name" value="MA"/>
    <property type="match status" value="1"/>
</dbReference>
<dbReference type="PROSITE" id="PS50111">
    <property type="entry name" value="CHEMOTAXIS_TRANSDUC_2"/>
    <property type="match status" value="1"/>
</dbReference>
<evidence type="ECO:0000259" key="8">
    <source>
        <dbReference type="PROSITE" id="PS50111"/>
    </source>
</evidence>
<dbReference type="Proteomes" id="UP000886251">
    <property type="component" value="Unassembled WGS sequence"/>
</dbReference>
<feature type="region of interest" description="Disordered" evidence="6">
    <location>
        <begin position="451"/>
        <end position="472"/>
    </location>
</feature>
<evidence type="ECO:0000256" key="6">
    <source>
        <dbReference type="SAM" id="MobiDB-lite"/>
    </source>
</evidence>
<dbReference type="PANTHER" id="PTHR32089">
    <property type="entry name" value="METHYL-ACCEPTING CHEMOTAXIS PROTEIN MCPB"/>
    <property type="match status" value="1"/>
</dbReference>
<feature type="domain" description="Methyl-accepting transducer" evidence="8">
    <location>
        <begin position="403"/>
        <end position="639"/>
    </location>
</feature>
<name>A0A831RMA8_9GAMM</name>
<keyword evidence="7" id="KW-0812">Transmembrane</keyword>
<dbReference type="CDD" id="cd11386">
    <property type="entry name" value="MCP_signal"/>
    <property type="match status" value="1"/>
</dbReference>
<proteinExistence type="inferred from homology"/>
<dbReference type="EMBL" id="DRKP01000045">
    <property type="protein sequence ID" value="HEB95519.1"/>
    <property type="molecule type" value="Genomic_DNA"/>
</dbReference>
<evidence type="ECO:0000256" key="1">
    <source>
        <dbReference type="ARBA" id="ARBA00004429"/>
    </source>
</evidence>
<dbReference type="PROSITE" id="PS50885">
    <property type="entry name" value="HAMP"/>
    <property type="match status" value="1"/>
</dbReference>
<feature type="domain" description="T-SNARE coiled-coil homology" evidence="9">
    <location>
        <begin position="590"/>
        <end position="652"/>
    </location>
</feature>
<comment type="caution">
    <text evidence="11">The sequence shown here is derived from an EMBL/GenBank/DDBJ whole genome shotgun (WGS) entry which is preliminary data.</text>
</comment>
<dbReference type="PANTHER" id="PTHR32089:SF112">
    <property type="entry name" value="LYSOZYME-LIKE PROTEIN-RELATED"/>
    <property type="match status" value="1"/>
</dbReference>
<keyword evidence="2" id="KW-0997">Cell inner membrane</keyword>
<evidence type="ECO:0000256" key="7">
    <source>
        <dbReference type="SAM" id="Phobius"/>
    </source>
</evidence>
<keyword evidence="2" id="KW-1003">Cell membrane</keyword>
<dbReference type="AlphaFoldDB" id="A0A831RMA8"/>
<organism evidence="11">
    <name type="scientific">Sedimenticola thiotaurini</name>
    <dbReference type="NCBI Taxonomy" id="1543721"/>
    <lineage>
        <taxon>Bacteria</taxon>
        <taxon>Pseudomonadati</taxon>
        <taxon>Pseudomonadota</taxon>
        <taxon>Gammaproteobacteria</taxon>
        <taxon>Chromatiales</taxon>
        <taxon>Sedimenticolaceae</taxon>
        <taxon>Sedimenticola</taxon>
    </lineage>
</organism>
<dbReference type="InterPro" id="IPR000727">
    <property type="entry name" value="T_SNARE_dom"/>
</dbReference>
<dbReference type="PROSITE" id="PS50192">
    <property type="entry name" value="T_SNARE"/>
    <property type="match status" value="1"/>
</dbReference>
<comment type="subcellular location">
    <subcellularLocation>
        <location evidence="1">Cell inner membrane</location>
        <topology evidence="1">Multi-pass membrane protein</topology>
    </subcellularLocation>
</comment>
<evidence type="ECO:0000259" key="9">
    <source>
        <dbReference type="PROSITE" id="PS50192"/>
    </source>
</evidence>
<sequence>MSMRIWKRLELRWKALVFLLVLLVPAIAGGVWLIMNQMYWLDVKANAGGLMNFVDAKQQGVIRFLGQNEKFARELAVLADDAPKETLEKFFASVVRTDVFKLDEHPFAEEIRSGKRKIPTLQVYRSIDYVQNGVITASSDPTREGRRIGEEPDAKAGYSNVHLHDGVPQIAFRAKNARGEIIVHADARMLTNIVNGEIGNLEGDMGAFYLAGVGKTFDYYIVDENNRLITDSRVRPGTMLRGKGSEFPWQRTLNGARDPDCNGGIYATNARMNTGCREAMGFYDRADGTRMLGVSMPFYDSNWTIVVEQEADEILSPLFSVRNRLLLGALLVVSLLIGISFFMFTRLMRRVQGIDGIVQAVAGGDLSVEPLALKGDDEIDRLSKGVNRMAENLRGLVLRIQQSSTAVGEAAGRLTRNTEETRESVTKQRQAIEQMATAMAEMDTTVSSVAESAQEAAQGTHHAAEESASGHEVVGRAMESINGLATEVEKASGVILQLETESRNIGSILDVIRGIAEQTNLLALNAAIEAARAGEQGRGFAVVADEVRTLASRTQESTEEINAMIEKLQQGTREAVAVMTNGSDRAGKSVEQTEEVRSVLGKITQSVAGVNEMNAQIATAAEEQTAVVGEISHNIRQISEVAECSTTEVGKISETADMMSRTAAELQQAVGSFRV</sequence>